<keyword evidence="3" id="KW-1185">Reference proteome</keyword>
<dbReference type="Proteomes" id="UP000271031">
    <property type="component" value="Unassembled WGS sequence"/>
</dbReference>
<evidence type="ECO:0000313" key="3">
    <source>
        <dbReference type="Proteomes" id="UP000271031"/>
    </source>
</evidence>
<evidence type="ECO:0000313" key="2">
    <source>
        <dbReference type="EMBL" id="RNB81175.1"/>
    </source>
</evidence>
<protein>
    <submittedName>
        <fullName evidence="2">Uncharacterized protein</fullName>
    </submittedName>
</protein>
<gene>
    <name evidence="2" type="ORF">EDM56_25980</name>
</gene>
<organism evidence="2 3">
    <name type="scientific">Brevibacillus fluminis</name>
    <dbReference type="NCBI Taxonomy" id="511487"/>
    <lineage>
        <taxon>Bacteria</taxon>
        <taxon>Bacillati</taxon>
        <taxon>Bacillota</taxon>
        <taxon>Bacilli</taxon>
        <taxon>Bacillales</taxon>
        <taxon>Paenibacillaceae</taxon>
        <taxon>Brevibacillus</taxon>
    </lineage>
</organism>
<dbReference type="AlphaFoldDB" id="A0A3M8D1V7"/>
<evidence type="ECO:0000256" key="1">
    <source>
        <dbReference type="SAM" id="Phobius"/>
    </source>
</evidence>
<name>A0A3M8D1V7_9BACL</name>
<keyword evidence="1" id="KW-0472">Membrane</keyword>
<keyword evidence="1" id="KW-1133">Transmembrane helix</keyword>
<sequence>MGEVDFKVLPWELFLYGVFIFLGLGSVFCLGFMRIFQGRVRVGVTLMSVSVVVFFVSYYFVNRWYF</sequence>
<dbReference type="EMBL" id="RHHQ01000023">
    <property type="protein sequence ID" value="RNB81175.1"/>
    <property type="molecule type" value="Genomic_DNA"/>
</dbReference>
<proteinExistence type="predicted"/>
<comment type="caution">
    <text evidence="2">The sequence shown here is derived from an EMBL/GenBank/DDBJ whole genome shotgun (WGS) entry which is preliminary data.</text>
</comment>
<keyword evidence="1" id="KW-0812">Transmembrane</keyword>
<reference evidence="2 3" key="1">
    <citation type="submission" date="2018-10" db="EMBL/GenBank/DDBJ databases">
        <title>Phylogenomics of Brevibacillus.</title>
        <authorList>
            <person name="Dunlap C."/>
        </authorList>
    </citation>
    <scope>NUCLEOTIDE SEQUENCE [LARGE SCALE GENOMIC DNA]</scope>
    <source>
        <strain evidence="2 3">JCM 15716</strain>
    </source>
</reference>
<feature type="transmembrane region" description="Helical" evidence="1">
    <location>
        <begin position="13"/>
        <end position="33"/>
    </location>
</feature>
<dbReference type="OrthoDB" id="2468805at2"/>
<accession>A0A3M8D1V7</accession>
<dbReference type="RefSeq" id="WP_122920857.1">
    <property type="nucleotide sequence ID" value="NZ_RHHQ01000023.1"/>
</dbReference>
<feature type="transmembrane region" description="Helical" evidence="1">
    <location>
        <begin position="40"/>
        <end position="61"/>
    </location>
</feature>